<organism evidence="2 3">
    <name type="scientific">Peribacillus loiseleuriae</name>
    <dbReference type="NCBI Taxonomy" id="1679170"/>
    <lineage>
        <taxon>Bacteria</taxon>
        <taxon>Bacillati</taxon>
        <taxon>Bacillota</taxon>
        <taxon>Bacilli</taxon>
        <taxon>Bacillales</taxon>
        <taxon>Bacillaceae</taxon>
        <taxon>Peribacillus</taxon>
    </lineage>
</organism>
<dbReference type="PATRIC" id="fig|1679170.3.peg.3542"/>
<dbReference type="OrthoDB" id="2375554at2"/>
<evidence type="ECO:0000256" key="1">
    <source>
        <dbReference type="SAM" id="Phobius"/>
    </source>
</evidence>
<dbReference type="AlphaFoldDB" id="A0A0K9GVV3"/>
<accession>A0A0K9GVV3</accession>
<dbReference type="NCBIfam" id="TIGR02896">
    <property type="entry name" value="spore_III_AF"/>
    <property type="match status" value="1"/>
</dbReference>
<proteinExistence type="predicted"/>
<evidence type="ECO:0000313" key="3">
    <source>
        <dbReference type="Proteomes" id="UP000037146"/>
    </source>
</evidence>
<comment type="caution">
    <text evidence="2">The sequence shown here is derived from an EMBL/GenBank/DDBJ whole genome shotgun (WGS) entry which is preliminary data.</text>
</comment>
<gene>
    <name evidence="2" type="ORF">AC625_15550</name>
</gene>
<dbReference type="STRING" id="1679170.AC625_15550"/>
<keyword evidence="1" id="KW-0812">Transmembrane</keyword>
<dbReference type="InterPro" id="IPR014245">
    <property type="entry name" value="Spore_III_AF"/>
</dbReference>
<dbReference type="EMBL" id="LFZW01000001">
    <property type="protein sequence ID" value="KMY50758.1"/>
    <property type="molecule type" value="Genomic_DNA"/>
</dbReference>
<sequence>MEFITSWVTNIIVFVLLATVIDMLLPNSAMQKYAKMVIGLLLIAVIISPILKLFQTDFDDLLKSATSSIDEKTNHQVENLTELKKKEIQAVQGAYILKQMAVEMRTGVEEELMDQYKMEIQSLNLEVKNKDQPSLPDDLQKISIVLQKTKDQAASVEVVAKVDINTKQSSQKSSSDLDHIRAFLAAKWAVDEEIIEFAGERGG</sequence>
<keyword evidence="3" id="KW-1185">Reference proteome</keyword>
<protein>
    <recommendedName>
        <fullName evidence="4">Stage III sporulation protein AF</fullName>
    </recommendedName>
</protein>
<feature type="transmembrane region" description="Helical" evidence="1">
    <location>
        <begin position="6"/>
        <end position="25"/>
    </location>
</feature>
<dbReference type="Pfam" id="PF09581">
    <property type="entry name" value="Spore_III_AF"/>
    <property type="match status" value="1"/>
</dbReference>
<keyword evidence="1" id="KW-0472">Membrane</keyword>
<dbReference type="Proteomes" id="UP000037146">
    <property type="component" value="Unassembled WGS sequence"/>
</dbReference>
<evidence type="ECO:0000313" key="2">
    <source>
        <dbReference type="EMBL" id="KMY50758.1"/>
    </source>
</evidence>
<keyword evidence="1" id="KW-1133">Transmembrane helix</keyword>
<feature type="transmembrane region" description="Helical" evidence="1">
    <location>
        <begin position="37"/>
        <end position="54"/>
    </location>
</feature>
<name>A0A0K9GVV3_9BACI</name>
<reference evidence="3" key="1">
    <citation type="submission" date="2015-07" db="EMBL/GenBank/DDBJ databases">
        <title>Genome sequencing project for genomic taxonomy and phylogenomics of Bacillus-like bacteria.</title>
        <authorList>
            <person name="Liu B."/>
            <person name="Wang J."/>
            <person name="Zhu Y."/>
            <person name="Liu G."/>
            <person name="Chen Q."/>
            <person name="Chen Z."/>
            <person name="Lan J."/>
            <person name="Che J."/>
            <person name="Ge C."/>
            <person name="Shi H."/>
            <person name="Pan Z."/>
            <person name="Liu X."/>
        </authorList>
    </citation>
    <scope>NUCLEOTIDE SEQUENCE [LARGE SCALE GENOMIC DNA]</scope>
    <source>
        <strain evidence="3">FJAT-27997</strain>
    </source>
</reference>
<dbReference type="RefSeq" id="WP_049682110.1">
    <property type="nucleotide sequence ID" value="NZ_LFZW01000001.1"/>
</dbReference>
<evidence type="ECO:0008006" key="4">
    <source>
        <dbReference type="Google" id="ProtNLM"/>
    </source>
</evidence>